<evidence type="ECO:0000313" key="2">
    <source>
        <dbReference type="Proteomes" id="UP000067434"/>
    </source>
</evidence>
<sequence>MPGSFLGAQLRSCLERFEHAMSSRKEAFTVTEVAKPFGRGRGRGLQAGVILHRKFWGDLSLILQEDKASTPFPVAWRFRFGWLLGVVDQVLFVDGLPVEVAELKSYDGFKSYEKVQASLYGLLVMLNFQYRPRVSIIGMNEKLEINNWEDLAVNALESFVRSNVLLKNVSRKT</sequence>
<dbReference type="Proteomes" id="UP000067434">
    <property type="component" value="Chromosome"/>
</dbReference>
<dbReference type="STRING" id="1550241.MA03_04630"/>
<name>A0A0F7FHN5_9CREN</name>
<dbReference type="AlphaFoldDB" id="A0A0F7FHN5"/>
<dbReference type="PATRIC" id="fig|1550241.5.peg.980"/>
<proteinExistence type="predicted"/>
<dbReference type="HOGENOM" id="CLU_1544274_0_0_2"/>
<dbReference type="GeneID" id="25401491"/>
<protein>
    <recommendedName>
        <fullName evidence="3">PD-(D/E)XK endonuclease-like domain-containing protein</fullName>
    </recommendedName>
</protein>
<keyword evidence="2" id="KW-1185">Reference proteome</keyword>
<dbReference type="OrthoDB" id="31407at2157"/>
<reference evidence="1 2" key="1">
    <citation type="journal article" date="2015" name="Stand. Genomic Sci.">
        <title>Complete genome sequence of and proposal of Thermofilum uzonense sp. nov. a novel hyperthermophilic crenarchaeon and emended description of the genus Thermofilum.</title>
        <authorList>
            <person name="Toshchakov S.V."/>
            <person name="Korzhenkov A.A."/>
            <person name="Samarov N.I."/>
            <person name="Mazunin I.O."/>
            <person name="Mozhey O.I."/>
            <person name="Shmyr I.S."/>
            <person name="Derbikova K.S."/>
            <person name="Taranov E.A."/>
            <person name="Dominova I.N."/>
            <person name="Bonch-Osmolovskaya E.A."/>
            <person name="Patrushev M.V."/>
            <person name="Podosokorskaya O.A."/>
            <person name="Kublanov I.V."/>
        </authorList>
    </citation>
    <scope>NUCLEOTIDE SEQUENCE [LARGE SCALE GENOMIC DNA]</scope>
    <source>
        <strain evidence="1 2">1807-2</strain>
    </source>
</reference>
<gene>
    <name evidence="1" type="ORF">MA03_04630</name>
</gene>
<accession>A0A0F7FHN5</accession>
<dbReference type="KEGG" id="thf:MA03_04630"/>
<dbReference type="EMBL" id="CP009961">
    <property type="protein sequence ID" value="AKG38704.1"/>
    <property type="molecule type" value="Genomic_DNA"/>
</dbReference>
<dbReference type="RefSeq" id="WP_052884156.1">
    <property type="nucleotide sequence ID" value="NZ_CP009961.1"/>
</dbReference>
<organism evidence="1 2">
    <name type="scientific">Infirmifilum uzonense</name>
    <dbReference type="NCBI Taxonomy" id="1550241"/>
    <lineage>
        <taxon>Archaea</taxon>
        <taxon>Thermoproteota</taxon>
        <taxon>Thermoprotei</taxon>
        <taxon>Thermofilales</taxon>
        <taxon>Thermofilaceae</taxon>
        <taxon>Infirmifilum</taxon>
    </lineage>
</organism>
<evidence type="ECO:0000313" key="1">
    <source>
        <dbReference type="EMBL" id="AKG38704.1"/>
    </source>
</evidence>
<evidence type="ECO:0008006" key="3">
    <source>
        <dbReference type="Google" id="ProtNLM"/>
    </source>
</evidence>